<keyword evidence="3" id="KW-0067">ATP-binding</keyword>
<feature type="domain" description="UspA" evidence="4">
    <location>
        <begin position="7"/>
        <end position="159"/>
    </location>
</feature>
<protein>
    <submittedName>
        <fullName evidence="5">Universal stress protein UspE</fullName>
    </submittedName>
</protein>
<reference evidence="5 6" key="1">
    <citation type="submission" date="2017-03" db="EMBL/GenBank/DDBJ databases">
        <authorList>
            <person name="Afonso C.L."/>
            <person name="Miller P.J."/>
            <person name="Scott M.A."/>
            <person name="Spackman E."/>
            <person name="Goraichik I."/>
            <person name="Dimitrov K.M."/>
            <person name="Suarez D.L."/>
            <person name="Swayne D.E."/>
        </authorList>
    </citation>
    <scope>NUCLEOTIDE SEQUENCE [LARGE SCALE GENOMIC DNA]</scope>
    <source>
        <strain evidence="5 6">CECT 7450</strain>
    </source>
</reference>
<organism evidence="5 6">
    <name type="scientific">Roseovarius albus</name>
    <dbReference type="NCBI Taxonomy" id="1247867"/>
    <lineage>
        <taxon>Bacteria</taxon>
        <taxon>Pseudomonadati</taxon>
        <taxon>Pseudomonadota</taxon>
        <taxon>Alphaproteobacteria</taxon>
        <taxon>Rhodobacterales</taxon>
        <taxon>Roseobacteraceae</taxon>
        <taxon>Roseovarius</taxon>
    </lineage>
</organism>
<dbReference type="PANTHER" id="PTHR46268:SF27">
    <property type="entry name" value="UNIVERSAL STRESS PROTEIN RV2623"/>
    <property type="match status" value="1"/>
</dbReference>
<dbReference type="OrthoDB" id="5564966at2"/>
<dbReference type="Proteomes" id="UP000193061">
    <property type="component" value="Unassembled WGS sequence"/>
</dbReference>
<gene>
    <name evidence="5" type="ORF">ROA7450_03401</name>
</gene>
<dbReference type="Gene3D" id="3.40.50.620">
    <property type="entry name" value="HUPs"/>
    <property type="match status" value="1"/>
</dbReference>
<proteinExistence type="inferred from homology"/>
<dbReference type="Pfam" id="PF00582">
    <property type="entry name" value="Usp"/>
    <property type="match status" value="1"/>
</dbReference>
<evidence type="ECO:0000259" key="4">
    <source>
        <dbReference type="Pfam" id="PF00582"/>
    </source>
</evidence>
<dbReference type="InterPro" id="IPR006016">
    <property type="entry name" value="UspA"/>
</dbReference>
<dbReference type="InterPro" id="IPR014729">
    <property type="entry name" value="Rossmann-like_a/b/a_fold"/>
</dbReference>
<comment type="similarity">
    <text evidence="1">Belongs to the universal stress protein A family.</text>
</comment>
<dbReference type="RefSeq" id="WP_085807072.1">
    <property type="nucleotide sequence ID" value="NZ_FWFX01000012.1"/>
</dbReference>
<keyword evidence="2" id="KW-0547">Nucleotide-binding</keyword>
<evidence type="ECO:0000313" key="6">
    <source>
        <dbReference type="Proteomes" id="UP000193061"/>
    </source>
</evidence>
<evidence type="ECO:0000256" key="1">
    <source>
        <dbReference type="ARBA" id="ARBA00008791"/>
    </source>
</evidence>
<sequence>MLPQVNDILFATDLSENANNALRHALSMAQAHDARVHVLHVTEPLTQDAIVTMQLFFQDEASRKKAIKDRHASVKAMLKTNQKDFVKSLSKEEKEAYKRVESVELVDGHPAESILQRAKEFNCGLIVMGTHEHGTGHTFIGTVVKRVLRRSSIPTLVVPHLG</sequence>
<accession>A0A1X6ZZL9</accession>
<evidence type="ECO:0000256" key="2">
    <source>
        <dbReference type="ARBA" id="ARBA00022741"/>
    </source>
</evidence>
<dbReference type="AlphaFoldDB" id="A0A1X6ZZL9"/>
<dbReference type="SUPFAM" id="SSF52402">
    <property type="entry name" value="Adenine nucleotide alpha hydrolases-like"/>
    <property type="match status" value="1"/>
</dbReference>
<dbReference type="PANTHER" id="PTHR46268">
    <property type="entry name" value="STRESS RESPONSE PROTEIN NHAX"/>
    <property type="match status" value="1"/>
</dbReference>
<dbReference type="CDD" id="cd00293">
    <property type="entry name" value="USP-like"/>
    <property type="match status" value="1"/>
</dbReference>
<name>A0A1X6ZZL9_9RHOB</name>
<dbReference type="GO" id="GO:0005524">
    <property type="term" value="F:ATP binding"/>
    <property type="evidence" value="ECO:0007669"/>
    <property type="project" value="UniProtKB-KW"/>
</dbReference>
<dbReference type="InterPro" id="IPR006015">
    <property type="entry name" value="Universal_stress_UspA"/>
</dbReference>
<dbReference type="EMBL" id="FWFX01000012">
    <property type="protein sequence ID" value="SLN64297.1"/>
    <property type="molecule type" value="Genomic_DNA"/>
</dbReference>
<dbReference type="PRINTS" id="PR01438">
    <property type="entry name" value="UNVRSLSTRESS"/>
</dbReference>
<evidence type="ECO:0000256" key="3">
    <source>
        <dbReference type="ARBA" id="ARBA00022840"/>
    </source>
</evidence>
<keyword evidence="6" id="KW-1185">Reference proteome</keyword>
<evidence type="ECO:0000313" key="5">
    <source>
        <dbReference type="EMBL" id="SLN64297.1"/>
    </source>
</evidence>